<dbReference type="EMBL" id="QXGD01002171">
    <property type="protein sequence ID" value="KAE9192519.1"/>
    <property type="molecule type" value="Genomic_DNA"/>
</dbReference>
<evidence type="ECO:0000313" key="10">
    <source>
        <dbReference type="Proteomes" id="UP000433483"/>
    </source>
</evidence>
<feature type="compositionally biased region" description="Low complexity" evidence="1">
    <location>
        <begin position="195"/>
        <end position="206"/>
    </location>
</feature>
<feature type="region of interest" description="Disordered" evidence="1">
    <location>
        <begin position="286"/>
        <end position="332"/>
    </location>
</feature>
<dbReference type="Proteomes" id="UP000440732">
    <property type="component" value="Unassembled WGS sequence"/>
</dbReference>
<dbReference type="AlphaFoldDB" id="A0A6A3DV40"/>
<evidence type="ECO:0000313" key="15">
    <source>
        <dbReference type="Proteomes" id="UP000460718"/>
    </source>
</evidence>
<feature type="region of interest" description="Disordered" evidence="1">
    <location>
        <begin position="463"/>
        <end position="501"/>
    </location>
</feature>
<feature type="compositionally biased region" description="Acidic residues" evidence="1">
    <location>
        <begin position="296"/>
        <end position="311"/>
    </location>
</feature>
<dbReference type="EMBL" id="QXGF01002206">
    <property type="protein sequence ID" value="KAE8925694.1"/>
    <property type="molecule type" value="Genomic_DNA"/>
</dbReference>
<dbReference type="Proteomes" id="UP000440367">
    <property type="component" value="Unassembled WGS sequence"/>
</dbReference>
<evidence type="ECO:0000313" key="5">
    <source>
        <dbReference type="EMBL" id="KAE9101552.1"/>
    </source>
</evidence>
<feature type="compositionally biased region" description="Basic and acidic residues" evidence="1">
    <location>
        <begin position="146"/>
        <end position="160"/>
    </location>
</feature>
<feature type="region of interest" description="Disordered" evidence="1">
    <location>
        <begin position="143"/>
        <end position="268"/>
    </location>
</feature>
<feature type="compositionally biased region" description="Acidic residues" evidence="1">
    <location>
        <begin position="161"/>
        <end position="172"/>
    </location>
</feature>
<evidence type="ECO:0000313" key="9">
    <source>
        <dbReference type="Proteomes" id="UP000429523"/>
    </source>
</evidence>
<evidence type="ECO:0000313" key="12">
    <source>
        <dbReference type="Proteomes" id="UP000440367"/>
    </source>
</evidence>
<proteinExistence type="predicted"/>
<gene>
    <name evidence="8" type="ORF">PF001_g22622</name>
    <name evidence="7" type="ORF">PF002_g24176</name>
    <name evidence="6" type="ORF">PF005_g23338</name>
    <name evidence="5" type="ORF">PF006_g22642</name>
    <name evidence="4" type="ORF">PF007_g23371</name>
    <name evidence="2" type="ORF">PF009_g24101</name>
    <name evidence="3" type="ORF">PF011_g21766</name>
</gene>
<comment type="caution">
    <text evidence="2">The sequence shown here is derived from an EMBL/GenBank/DDBJ whole genome shotgun (WGS) entry which is preliminary data.</text>
</comment>
<dbReference type="Proteomes" id="UP000441208">
    <property type="component" value="Unassembled WGS sequence"/>
</dbReference>
<evidence type="ECO:0000313" key="6">
    <source>
        <dbReference type="EMBL" id="KAE9180292.1"/>
    </source>
</evidence>
<dbReference type="EMBL" id="QXGB01002210">
    <property type="protein sequence ID" value="KAE9180292.1"/>
    <property type="molecule type" value="Genomic_DNA"/>
</dbReference>
<evidence type="ECO:0000313" key="14">
    <source>
        <dbReference type="Proteomes" id="UP000441208"/>
    </source>
</evidence>
<protein>
    <submittedName>
        <fullName evidence="2">Uncharacterized protein</fullName>
    </submittedName>
</protein>
<dbReference type="EMBL" id="QXGE01002203">
    <property type="protein sequence ID" value="KAE9283930.1"/>
    <property type="molecule type" value="Genomic_DNA"/>
</dbReference>
<dbReference type="Proteomes" id="UP000433483">
    <property type="component" value="Unassembled WGS sequence"/>
</dbReference>
<dbReference type="Proteomes" id="UP000460718">
    <property type="component" value="Unassembled WGS sequence"/>
</dbReference>
<evidence type="ECO:0000313" key="8">
    <source>
        <dbReference type="EMBL" id="KAE9283930.1"/>
    </source>
</evidence>
<feature type="region of interest" description="Disordered" evidence="1">
    <location>
        <begin position="1"/>
        <end position="44"/>
    </location>
</feature>
<organism evidence="2 9">
    <name type="scientific">Phytophthora fragariae</name>
    <dbReference type="NCBI Taxonomy" id="53985"/>
    <lineage>
        <taxon>Eukaryota</taxon>
        <taxon>Sar</taxon>
        <taxon>Stramenopiles</taxon>
        <taxon>Oomycota</taxon>
        <taxon>Peronosporomycetes</taxon>
        <taxon>Peronosporales</taxon>
        <taxon>Peronosporaceae</taxon>
        <taxon>Phytophthora</taxon>
    </lineage>
</organism>
<feature type="compositionally biased region" description="Basic and acidic residues" evidence="1">
    <location>
        <begin position="1"/>
        <end position="15"/>
    </location>
</feature>
<dbReference type="Proteomes" id="UP000437068">
    <property type="component" value="Unassembled WGS sequence"/>
</dbReference>
<evidence type="ECO:0000313" key="7">
    <source>
        <dbReference type="EMBL" id="KAE9192519.1"/>
    </source>
</evidence>
<dbReference type="EMBL" id="QXFW01002097">
    <property type="protein sequence ID" value="KAE8982086.1"/>
    <property type="molecule type" value="Genomic_DNA"/>
</dbReference>
<accession>A0A6A3DV40</accession>
<name>A0A6A3DV40_9STRA</name>
<evidence type="ECO:0000313" key="11">
    <source>
        <dbReference type="Proteomes" id="UP000437068"/>
    </source>
</evidence>
<evidence type="ECO:0000313" key="2">
    <source>
        <dbReference type="EMBL" id="KAE8925694.1"/>
    </source>
</evidence>
<dbReference type="Proteomes" id="UP000429523">
    <property type="component" value="Unassembled WGS sequence"/>
</dbReference>
<reference evidence="9 10" key="1">
    <citation type="submission" date="2018-08" db="EMBL/GenBank/DDBJ databases">
        <title>Genomic investigation of the strawberry pathogen Phytophthora fragariae indicates pathogenicity is determined by transcriptional variation in three key races.</title>
        <authorList>
            <person name="Adams T.M."/>
            <person name="Armitage A.D."/>
            <person name="Sobczyk M.K."/>
            <person name="Bates H.J."/>
            <person name="Dunwell J.M."/>
            <person name="Nellist C.F."/>
            <person name="Harrison R.J."/>
        </authorList>
    </citation>
    <scope>NUCLEOTIDE SEQUENCE [LARGE SCALE GENOMIC DNA]</scope>
    <source>
        <strain evidence="8 11">A4</strain>
        <strain evidence="7 12">BC-1</strain>
        <strain evidence="6 10">NOV-27</strain>
        <strain evidence="5 13">NOV-5</strain>
        <strain evidence="4 14">NOV-71</strain>
        <strain evidence="2 9">NOV-9</strain>
        <strain evidence="3 15">SCRP245</strain>
    </source>
</reference>
<evidence type="ECO:0000313" key="4">
    <source>
        <dbReference type="EMBL" id="KAE9079625.1"/>
    </source>
</evidence>
<dbReference type="EMBL" id="QXFZ01002198">
    <property type="protein sequence ID" value="KAE9079625.1"/>
    <property type="molecule type" value="Genomic_DNA"/>
</dbReference>
<sequence>MASCAGREEEDREFWGDDSYGYDDEDALFGSPDGDQEPGHDDLFSLATPVQTGAVMQLDLVERLSWDATSDCSSDEEDEMKLTLPVPLSINVGGTEQGDAGLQWSLISPCSETGSVTPTLSPLTRVSLSSPVRMSFFELELEPSDEQVKTTEGSYDRQDIQEEDKQEEDDEEVHQFDPETCWCPDENNVLSLSSPAATTPANPFTTYQPPEPAEEDIDRSDAGAASSDSESDGENNAASALRPSLLPRVPSMARWRRQKARTCSGAGSAGMPTALSLATFRARTRSLSRSRNQSVVDDEDDGDFSSDDEGYTPELHCRRGSETEPFGASQWRRARNSSMSFSSHRLSMNVSVSPAMMTKRLQEAKNKLGSGLNLLRSGSTSSTVMSDESFLDSPAFDEIKSAPARIHREPSIFSDEATCTSLISAASAYDVAGEQHPTRQHQLRAGVFKAAGIFNAASAKLKSRAGSFRPPHLPKQKTAASETEEEDPEMVTPQLPPVPAP</sequence>
<dbReference type="EMBL" id="QXGA01002227">
    <property type="protein sequence ID" value="KAE9101552.1"/>
    <property type="molecule type" value="Genomic_DNA"/>
</dbReference>
<keyword evidence="10" id="KW-1185">Reference proteome</keyword>
<dbReference type="OrthoDB" id="116341at2759"/>
<evidence type="ECO:0000313" key="13">
    <source>
        <dbReference type="Proteomes" id="UP000440732"/>
    </source>
</evidence>
<evidence type="ECO:0000256" key="1">
    <source>
        <dbReference type="SAM" id="MobiDB-lite"/>
    </source>
</evidence>
<evidence type="ECO:0000313" key="3">
    <source>
        <dbReference type="EMBL" id="KAE8982086.1"/>
    </source>
</evidence>